<keyword evidence="6" id="KW-0677">Repeat</keyword>
<dbReference type="VEuPathDB" id="FungiDB:PC110_g10053"/>
<evidence type="ECO:0000259" key="14">
    <source>
        <dbReference type="PROSITE" id="PS50893"/>
    </source>
</evidence>
<evidence type="ECO:0000256" key="12">
    <source>
        <dbReference type="SAM" id="MobiDB-lite"/>
    </source>
</evidence>
<dbReference type="EMBL" id="JAENGZ010000099">
    <property type="protein sequence ID" value="KAG6969336.1"/>
    <property type="molecule type" value="Genomic_DNA"/>
</dbReference>
<dbReference type="GO" id="GO:0005774">
    <property type="term" value="C:vacuolar membrane"/>
    <property type="evidence" value="ECO:0007669"/>
    <property type="project" value="UniProtKB-SubCell"/>
</dbReference>
<feature type="domain" description="ABC transmembrane type-1" evidence="15">
    <location>
        <begin position="164"/>
        <end position="444"/>
    </location>
</feature>
<evidence type="ECO:0000256" key="10">
    <source>
        <dbReference type="ARBA" id="ARBA00023136"/>
    </source>
</evidence>
<evidence type="ECO:0000313" key="17">
    <source>
        <dbReference type="Proteomes" id="UP000688947"/>
    </source>
</evidence>
<dbReference type="SMART" id="SM00382">
    <property type="entry name" value="AAA"/>
    <property type="match status" value="2"/>
</dbReference>
<dbReference type="InterPro" id="IPR003593">
    <property type="entry name" value="AAA+_ATPase"/>
</dbReference>
<dbReference type="InterPro" id="IPR050173">
    <property type="entry name" value="ABC_transporter_C-like"/>
</dbReference>
<dbReference type="InterPro" id="IPR017871">
    <property type="entry name" value="ABC_transporter-like_CS"/>
</dbReference>
<organism evidence="16 17">
    <name type="scientific">Phytophthora cactorum</name>
    <dbReference type="NCBI Taxonomy" id="29920"/>
    <lineage>
        <taxon>Eukaryota</taxon>
        <taxon>Sar</taxon>
        <taxon>Stramenopiles</taxon>
        <taxon>Oomycota</taxon>
        <taxon>Peronosporomycetes</taxon>
        <taxon>Peronosporales</taxon>
        <taxon>Peronosporaceae</taxon>
        <taxon>Phytophthora</taxon>
    </lineage>
</organism>
<sequence>MGHRATQVAFSQLTRVDLIRGMTYDASNMDRYGTFDGGGDGSSVGVSARCRVRRRSSSPPHSGASEHTSFIPEYPPNATVERRSCLVDEASASWLSRLGFLFVEPLVALGGVQRLRLQDLWTLEPENTAEQAERRFRVAYNASGRLIAAILSTEWRAITCSGGLGLCSAVSACCVPVLLFKLLTAAMDPDSEHRSVLELLLLLVGIHVAVMLAVLFDRHARFRMFKAQLRVVASIRLLVFTKSVQRPVKGRHGTSTSIAAIATLYSSNLVQVSWLLIRFHDMWTSTVQLSVLLFILHRTLQTSATVILLSLAVIIGGLSVLTALSARMLQWYTKKRAKTLAAVNECFKGIQSIKLYAWEDKILSKIMSARRKEEKRKWWEAALRILRYCCVWEAPAFASVAIFTSLAARAGFFSPATVFTALILIDHVQVELHGLIMGIRVFIDGRVGLRKIDHYLRYCDKFANDITDGTAVQTEAKTYPDGVVAVMKNVDLSVGYHFPTIVLANVNLRVNAGELVVIHGKAGAGKTTLLTGFLGDVACVKGCVYLSPNYKVAYCSEQPWLQTLSIRDNVLFGYPFDEAKYYRVLDACCLLEDLESLPDGDDTMIGPKGINLSGGQKSRIALARTLYSDADVYLLDRPLANADAIVQSDVFRKCFLELLRYKTIIVATHNPEVVESGFVDRLWYVNETLVSETCRGELSSSTSKGTTSRRARRLADIPPWRIVRNEDNTDDEYSPFAMDNQQLQEIRTRISRRRSASKVASIPKCDLTRRTVDGVAKEIWWPSRGRNSSLIACALFVTYGLVDVAKNLWLVHWSNMTWTYVDMWKATVVYGLLSIAAFVVLLVSCAVIFYVLSRRAKSIFSGVTQSLLRAPVSVLYQTPIGEILARYSTDMQVLDGLMSFPLVFMFRSTVSIAAALGTMCYLLGTTGAVFAALTVYLCLGMVDKRLFAQVYSLKAELEAADLNFVSETLDGAAVIRSFGADQVERVCLHHGKMVDDRSRIATVVEVFTHWLYIRCSLLVAVFLFCLALLLAHGGLQASTLGLMLHCIYSVQRDFVSFSVGILNSSVNMFSIANLKKFQHIPPEEHTELNGVQQRSGAPLQWPTTGAVVFDHVFFQYDMAQEDGDMSTCALKDVSFSIAGGEKIGVVGRTGSGKSSLAMAMLQMHSVPRGRILIDGVDISRLHLRDIRSRICIIPQTPLFYRCSIRRYLDPFKEFEDDMLWEVLVKTGLCDTLGPVSGGDQVSQEEVYTVEPANRVIVTNLDLRLAENGENWSMGERQMLVLARCLLKPARVLILDEAFSSVDQECDKKLLAVVEKEFANSTIFLITHRLDQVLGFDRIIVMQDGALAECGAAEDLVTDPDSAFYEFLETTLLTF</sequence>
<feature type="transmembrane region" description="Helical" evidence="13">
    <location>
        <begin position="921"/>
        <end position="942"/>
    </location>
</feature>
<evidence type="ECO:0000256" key="13">
    <source>
        <dbReference type="SAM" id="Phobius"/>
    </source>
</evidence>
<evidence type="ECO:0000256" key="1">
    <source>
        <dbReference type="ARBA" id="ARBA00004128"/>
    </source>
</evidence>
<dbReference type="GO" id="GO:0140359">
    <property type="term" value="F:ABC-type transporter activity"/>
    <property type="evidence" value="ECO:0007669"/>
    <property type="project" value="InterPro"/>
</dbReference>
<evidence type="ECO:0000259" key="15">
    <source>
        <dbReference type="PROSITE" id="PS50929"/>
    </source>
</evidence>
<dbReference type="PANTHER" id="PTHR24223:SF443">
    <property type="entry name" value="MULTIDRUG-RESISTANCE LIKE PROTEIN 1, ISOFORM I"/>
    <property type="match status" value="1"/>
</dbReference>
<dbReference type="PROSITE" id="PS50893">
    <property type="entry name" value="ABC_TRANSPORTER_2"/>
    <property type="match status" value="2"/>
</dbReference>
<keyword evidence="8" id="KW-0067">ATP-binding</keyword>
<comment type="caution">
    <text evidence="16">The sequence shown here is derived from an EMBL/GenBank/DDBJ whole genome shotgun (WGS) entry which is preliminary data.</text>
</comment>
<feature type="transmembrane region" description="Helical" evidence="13">
    <location>
        <begin position="385"/>
        <end position="406"/>
    </location>
</feature>
<evidence type="ECO:0008006" key="18">
    <source>
        <dbReference type="Google" id="ProtNLM"/>
    </source>
</evidence>
<feature type="region of interest" description="Disordered" evidence="12">
    <location>
        <begin position="51"/>
        <end position="75"/>
    </location>
</feature>
<dbReference type="FunFam" id="3.40.50.300:FF:002145">
    <property type="entry name" value="ABC transporter (MsbA subfamily)"/>
    <property type="match status" value="1"/>
</dbReference>
<evidence type="ECO:0000256" key="4">
    <source>
        <dbReference type="ARBA" id="ARBA00022475"/>
    </source>
</evidence>
<keyword evidence="4" id="KW-1003">Cell membrane</keyword>
<dbReference type="CDD" id="cd03244">
    <property type="entry name" value="ABCC_MRP_domain2"/>
    <property type="match status" value="1"/>
</dbReference>
<dbReference type="GO" id="GO:0016887">
    <property type="term" value="F:ATP hydrolysis activity"/>
    <property type="evidence" value="ECO:0007669"/>
    <property type="project" value="InterPro"/>
</dbReference>
<dbReference type="FunFam" id="1.20.1560.10:FF:000584">
    <property type="entry name" value="Uncharacterized protein"/>
    <property type="match status" value="1"/>
</dbReference>
<feature type="transmembrane region" description="Helical" evidence="13">
    <location>
        <begin position="306"/>
        <end position="326"/>
    </location>
</feature>
<feature type="transmembrane region" description="Helical" evidence="13">
    <location>
        <begin position="829"/>
        <end position="852"/>
    </location>
</feature>
<dbReference type="InterPro" id="IPR003439">
    <property type="entry name" value="ABC_transporter-like_ATP-bd"/>
</dbReference>
<feature type="transmembrane region" description="Helical" evidence="13">
    <location>
        <begin position="1011"/>
        <end position="1034"/>
    </location>
</feature>
<keyword evidence="9 13" id="KW-1133">Transmembrane helix</keyword>
<dbReference type="PROSITE" id="PS00211">
    <property type="entry name" value="ABC_TRANSPORTER_1"/>
    <property type="match status" value="1"/>
</dbReference>
<evidence type="ECO:0000256" key="6">
    <source>
        <dbReference type="ARBA" id="ARBA00022737"/>
    </source>
</evidence>
<dbReference type="InterPro" id="IPR011527">
    <property type="entry name" value="ABC1_TM_dom"/>
</dbReference>
<gene>
    <name evidence="16" type="ORF">JG687_00003266</name>
</gene>
<dbReference type="Pfam" id="PF00005">
    <property type="entry name" value="ABC_tran"/>
    <property type="match status" value="2"/>
</dbReference>
<keyword evidence="3" id="KW-0813">Transport</keyword>
<dbReference type="GO" id="GO:0005886">
    <property type="term" value="C:plasma membrane"/>
    <property type="evidence" value="ECO:0007669"/>
    <property type="project" value="UniProtKB-SubCell"/>
</dbReference>
<feature type="transmembrane region" description="Helical" evidence="13">
    <location>
        <begin position="199"/>
        <end position="216"/>
    </location>
</feature>
<evidence type="ECO:0000313" key="16">
    <source>
        <dbReference type="EMBL" id="KAG6969336.1"/>
    </source>
</evidence>
<accession>A0A8T1UW44</accession>
<reference evidence="16" key="1">
    <citation type="submission" date="2021-01" db="EMBL/GenBank/DDBJ databases">
        <title>Phytophthora aleatoria, a newly-described species from Pinus radiata is distinct from Phytophthora cactorum isolates based on comparative genomics.</title>
        <authorList>
            <person name="Mcdougal R."/>
            <person name="Panda P."/>
            <person name="Williams N."/>
            <person name="Studholme D.J."/>
        </authorList>
    </citation>
    <scope>NUCLEOTIDE SEQUENCE</scope>
    <source>
        <strain evidence="16">NZFS 3830</strain>
    </source>
</reference>
<evidence type="ECO:0000256" key="11">
    <source>
        <dbReference type="ARBA" id="ARBA00023180"/>
    </source>
</evidence>
<feature type="domain" description="ABC transporter" evidence="14">
    <location>
        <begin position="1107"/>
        <end position="1368"/>
    </location>
</feature>
<keyword evidence="10 13" id="KW-0472">Membrane</keyword>
<dbReference type="OrthoDB" id="101350at2759"/>
<evidence type="ECO:0000256" key="2">
    <source>
        <dbReference type="ARBA" id="ARBA00004651"/>
    </source>
</evidence>
<name>A0A8T1UW44_9STRA</name>
<evidence type="ECO:0000256" key="3">
    <source>
        <dbReference type="ARBA" id="ARBA00022448"/>
    </source>
</evidence>
<dbReference type="Proteomes" id="UP000688947">
    <property type="component" value="Unassembled WGS sequence"/>
</dbReference>
<comment type="subcellular location">
    <subcellularLocation>
        <location evidence="2">Cell membrane</location>
        <topology evidence="2">Multi-pass membrane protein</topology>
    </subcellularLocation>
    <subcellularLocation>
        <location evidence="1">Vacuole membrane</location>
        <topology evidence="1">Multi-pass membrane protein</topology>
    </subcellularLocation>
</comment>
<proteinExistence type="predicted"/>
<feature type="domain" description="ABC transmembrane type-1" evidence="15">
    <location>
        <begin position="790"/>
        <end position="985"/>
    </location>
</feature>
<protein>
    <recommendedName>
        <fullName evidence="18">P-loop containing nucleoside triphosphate hydrolase</fullName>
    </recommendedName>
</protein>
<keyword evidence="7" id="KW-0547">Nucleotide-binding</keyword>
<evidence type="ECO:0000256" key="8">
    <source>
        <dbReference type="ARBA" id="ARBA00022840"/>
    </source>
</evidence>
<feature type="transmembrane region" description="Helical" evidence="13">
    <location>
        <begin position="790"/>
        <end position="809"/>
    </location>
</feature>
<dbReference type="GO" id="GO:0005524">
    <property type="term" value="F:ATP binding"/>
    <property type="evidence" value="ECO:0007669"/>
    <property type="project" value="UniProtKB-KW"/>
</dbReference>
<keyword evidence="5 13" id="KW-0812">Transmembrane</keyword>
<evidence type="ECO:0000256" key="9">
    <source>
        <dbReference type="ARBA" id="ARBA00022989"/>
    </source>
</evidence>
<dbReference type="PROSITE" id="PS50929">
    <property type="entry name" value="ABC_TM1F"/>
    <property type="match status" value="2"/>
</dbReference>
<dbReference type="Pfam" id="PF00664">
    <property type="entry name" value="ABC_membrane"/>
    <property type="match status" value="2"/>
</dbReference>
<evidence type="ECO:0000256" key="5">
    <source>
        <dbReference type="ARBA" id="ARBA00022692"/>
    </source>
</evidence>
<dbReference type="PANTHER" id="PTHR24223">
    <property type="entry name" value="ATP-BINDING CASSETTE SUB-FAMILY C"/>
    <property type="match status" value="1"/>
</dbReference>
<feature type="transmembrane region" description="Helical" evidence="13">
    <location>
        <begin position="155"/>
        <end position="179"/>
    </location>
</feature>
<dbReference type="CDD" id="cd03250">
    <property type="entry name" value="ABCC_MRP_domain1"/>
    <property type="match status" value="1"/>
</dbReference>
<keyword evidence="11" id="KW-0325">Glycoprotein</keyword>
<feature type="domain" description="ABC transporter" evidence="14">
    <location>
        <begin position="487"/>
        <end position="712"/>
    </location>
</feature>
<evidence type="ECO:0000256" key="7">
    <source>
        <dbReference type="ARBA" id="ARBA00022741"/>
    </source>
</evidence>